<organism evidence="1 2">
    <name type="scientific">Plasmopara halstedii</name>
    <name type="common">Downy mildew of sunflower</name>
    <dbReference type="NCBI Taxonomy" id="4781"/>
    <lineage>
        <taxon>Eukaryota</taxon>
        <taxon>Sar</taxon>
        <taxon>Stramenopiles</taxon>
        <taxon>Oomycota</taxon>
        <taxon>Peronosporomycetes</taxon>
        <taxon>Peronosporales</taxon>
        <taxon>Peronosporaceae</taxon>
        <taxon>Plasmopara</taxon>
    </lineage>
</organism>
<reference evidence="2" key="1">
    <citation type="submission" date="2014-09" db="EMBL/GenBank/DDBJ databases">
        <authorList>
            <person name="Sharma Rahul"/>
            <person name="Thines Marco"/>
        </authorList>
    </citation>
    <scope>NUCLEOTIDE SEQUENCE [LARGE SCALE GENOMIC DNA]</scope>
</reference>
<dbReference type="AlphaFoldDB" id="A0A0P1AAE0"/>
<dbReference type="GeneID" id="36399696"/>
<dbReference type="RefSeq" id="XP_024573565.1">
    <property type="nucleotide sequence ID" value="XM_024722495.1"/>
</dbReference>
<protein>
    <submittedName>
        <fullName evidence="1">Uncharacterized protein</fullName>
    </submittedName>
</protein>
<sequence>MWLLASVVEMIEYLGNLIEGPHQQPQAEALDHDVMDAPSMSLSSGLRLAMMSDRASTSSLSS</sequence>
<dbReference type="EMBL" id="CCYD01000261">
    <property type="protein sequence ID" value="CEG37196.1"/>
    <property type="molecule type" value="Genomic_DNA"/>
</dbReference>
<proteinExistence type="predicted"/>
<dbReference type="Proteomes" id="UP000054928">
    <property type="component" value="Unassembled WGS sequence"/>
</dbReference>
<evidence type="ECO:0000313" key="1">
    <source>
        <dbReference type="EMBL" id="CEG37196.1"/>
    </source>
</evidence>
<keyword evidence="2" id="KW-1185">Reference proteome</keyword>
<name>A0A0P1AAE0_PLAHL</name>
<accession>A0A0P1AAE0</accession>
<evidence type="ECO:0000313" key="2">
    <source>
        <dbReference type="Proteomes" id="UP000054928"/>
    </source>
</evidence>